<dbReference type="PANTHER" id="PTHR38926:SF5">
    <property type="entry name" value="F-BOX AND LEUCINE-RICH REPEAT PROTEIN 6"/>
    <property type="match status" value="1"/>
</dbReference>
<name>A0A4Q2D153_9AGAR</name>
<dbReference type="Gene3D" id="3.80.10.10">
    <property type="entry name" value="Ribonuclease Inhibitor"/>
    <property type="match status" value="1"/>
</dbReference>
<dbReference type="Pfam" id="PF12937">
    <property type="entry name" value="F-box-like"/>
    <property type="match status" value="1"/>
</dbReference>
<organism evidence="4 5">
    <name type="scientific">Candolleomyces aberdarensis</name>
    <dbReference type="NCBI Taxonomy" id="2316362"/>
    <lineage>
        <taxon>Eukaryota</taxon>
        <taxon>Fungi</taxon>
        <taxon>Dikarya</taxon>
        <taxon>Basidiomycota</taxon>
        <taxon>Agaricomycotina</taxon>
        <taxon>Agaricomycetes</taxon>
        <taxon>Agaricomycetidae</taxon>
        <taxon>Agaricales</taxon>
        <taxon>Agaricineae</taxon>
        <taxon>Psathyrellaceae</taxon>
        <taxon>Candolleomyces</taxon>
    </lineage>
</organism>
<evidence type="ECO:0000256" key="2">
    <source>
        <dbReference type="SAM" id="MobiDB-lite"/>
    </source>
</evidence>
<evidence type="ECO:0000313" key="4">
    <source>
        <dbReference type="EMBL" id="RXW12907.1"/>
    </source>
</evidence>
<dbReference type="STRING" id="2316362.A0A4Q2D153"/>
<feature type="coiled-coil region" evidence="1">
    <location>
        <begin position="6"/>
        <end position="33"/>
    </location>
</feature>
<comment type="caution">
    <text evidence="4">The sequence shown here is derived from an EMBL/GenBank/DDBJ whole genome shotgun (WGS) entry which is preliminary data.</text>
</comment>
<dbReference type="InterPro" id="IPR032675">
    <property type="entry name" value="LRR_dom_sf"/>
</dbReference>
<dbReference type="AlphaFoldDB" id="A0A4Q2D153"/>
<dbReference type="EMBL" id="SDEE01001080">
    <property type="protein sequence ID" value="RXW12907.1"/>
    <property type="molecule type" value="Genomic_DNA"/>
</dbReference>
<evidence type="ECO:0000313" key="5">
    <source>
        <dbReference type="Proteomes" id="UP000290288"/>
    </source>
</evidence>
<dbReference type="InterPro" id="IPR001810">
    <property type="entry name" value="F-box_dom"/>
</dbReference>
<protein>
    <recommendedName>
        <fullName evidence="3">F-box domain-containing protein</fullName>
    </recommendedName>
</protein>
<accession>A0A4Q2D153</accession>
<evidence type="ECO:0000259" key="3">
    <source>
        <dbReference type="Pfam" id="PF12937"/>
    </source>
</evidence>
<dbReference type="Gene3D" id="1.20.1280.50">
    <property type="match status" value="1"/>
</dbReference>
<keyword evidence="5" id="KW-1185">Reference proteome</keyword>
<dbReference type="Proteomes" id="UP000290288">
    <property type="component" value="Unassembled WGS sequence"/>
</dbReference>
<sequence>MDRTANLNAQTIREEVDKRIAQLESEIRILKTHRNTVADTGTLPPEILSKIFIILRRMFGDAGGYSYDGTSWARVADVCRHWRAIALDCSALWSDLVFASGNPAFTEVMLQRSKNAPLTVKFDGGYPNLFADILCNIASQTSRLRHVELRSAALDLPKILSVFESTAPKLERLVLEGTDVSDEQPTIPTGFLQDGVPSLQHLEITQSIIHWDSLPLSSTLTHLHLENIAPNRPTVKSFLESVANLPRMETMKLSACLPCSEDALQPVSAPITLPSLRTLELQEFAEGLCDFFRWVKIPKDTRVNIQLSNQIPGSELLESLFSALRKSWILSKDTVLDAGGSSVHPEVLDLRLVDADVGYLVPQIMCWLNNYDLPPNLDAEDPPANLVVSMASGLGTFSLMPAIVGSLDISSLRSLKLASFRMALSKALVAFFKDLAKLDKIAIWEHYGSLETFLDVLKKEKDEALSFPALRSLALHHIDFDDHQGGREDEAVDALVDALKNRATPHATIEELRMTQCTNFHRGHWETLCLALPEVEMYWDEQEEFPDFIDDDDEEDGSDYSYRSTSP</sequence>
<keyword evidence="1" id="KW-0175">Coiled coil</keyword>
<evidence type="ECO:0000256" key="1">
    <source>
        <dbReference type="SAM" id="Coils"/>
    </source>
</evidence>
<gene>
    <name evidence="4" type="ORF">EST38_g12948</name>
</gene>
<dbReference type="PANTHER" id="PTHR38926">
    <property type="entry name" value="F-BOX DOMAIN CONTAINING PROTEIN, EXPRESSED"/>
    <property type="match status" value="1"/>
</dbReference>
<feature type="compositionally biased region" description="Acidic residues" evidence="2">
    <location>
        <begin position="544"/>
        <end position="558"/>
    </location>
</feature>
<dbReference type="OrthoDB" id="2863427at2759"/>
<feature type="region of interest" description="Disordered" evidence="2">
    <location>
        <begin position="544"/>
        <end position="567"/>
    </location>
</feature>
<proteinExistence type="predicted"/>
<reference evidence="4 5" key="1">
    <citation type="submission" date="2019-01" db="EMBL/GenBank/DDBJ databases">
        <title>Draft genome sequence of Psathyrella aberdarensis IHI B618.</title>
        <authorList>
            <person name="Buettner E."/>
            <person name="Kellner H."/>
        </authorList>
    </citation>
    <scope>NUCLEOTIDE SEQUENCE [LARGE SCALE GENOMIC DNA]</scope>
    <source>
        <strain evidence="4 5">IHI B618</strain>
    </source>
</reference>
<dbReference type="SUPFAM" id="SSF52047">
    <property type="entry name" value="RNI-like"/>
    <property type="match status" value="1"/>
</dbReference>
<feature type="domain" description="F-box" evidence="3">
    <location>
        <begin position="42"/>
        <end position="98"/>
    </location>
</feature>